<dbReference type="SUPFAM" id="SSF47459">
    <property type="entry name" value="HLH, helix-loop-helix DNA-binding domain"/>
    <property type="match status" value="1"/>
</dbReference>
<evidence type="ECO:0000313" key="4">
    <source>
        <dbReference type="EMBL" id="KAH6893559.1"/>
    </source>
</evidence>
<feature type="compositionally biased region" description="Low complexity" evidence="2">
    <location>
        <begin position="220"/>
        <end position="268"/>
    </location>
</feature>
<comment type="caution">
    <text evidence="4">The sequence shown here is derived from an EMBL/GenBank/DDBJ whole genome shotgun (WGS) entry which is preliminary data.</text>
</comment>
<organism evidence="4 5">
    <name type="scientific">Thelonectria olida</name>
    <dbReference type="NCBI Taxonomy" id="1576542"/>
    <lineage>
        <taxon>Eukaryota</taxon>
        <taxon>Fungi</taxon>
        <taxon>Dikarya</taxon>
        <taxon>Ascomycota</taxon>
        <taxon>Pezizomycotina</taxon>
        <taxon>Sordariomycetes</taxon>
        <taxon>Hypocreomycetidae</taxon>
        <taxon>Hypocreales</taxon>
        <taxon>Nectriaceae</taxon>
        <taxon>Thelonectria</taxon>
    </lineage>
</organism>
<sequence>MAGEHSGDALFYDFLIDEPEVRRAPVSDNFLYRCKSRYPRRRPRRRAQSRRRNKAQLQPLVRFSMPIPPVSAAAGASMPVDWGVYNITHPAMPIPASPFEFELHGGAMIPSMSSHGHISPIMSDPSLAYGGGVVSPSSIHSGQSHYGFSGSWEEHLGHEASTPTVMTPSGQLSTNPWTDPEELQQELDRTQKSRSKTAVRPRRTKKDSRRNSNSESRTGPSPDSASPSSSQTSRASIGSKAASLASSSVASSSIASSSTTSSRPSKLRSASRTSKNSHNKPNDTLEERRTRASHNLVEKQYRNRLNSQFESLLGALPEEIRSGRDDGDSDVADWGDRRVSKGEVLEMARKHIESLERERDMLERENNELHGSLAYYKNSVGNEGSGQDTPLDFNINMDDDKDSDQVEQSVNGSPN</sequence>
<evidence type="ECO:0000256" key="2">
    <source>
        <dbReference type="SAM" id="MobiDB-lite"/>
    </source>
</evidence>
<feature type="compositionally biased region" description="Basic and acidic residues" evidence="2">
    <location>
        <begin position="280"/>
        <end position="290"/>
    </location>
</feature>
<evidence type="ECO:0000256" key="1">
    <source>
        <dbReference type="SAM" id="Coils"/>
    </source>
</evidence>
<dbReference type="Proteomes" id="UP000777438">
    <property type="component" value="Unassembled WGS sequence"/>
</dbReference>
<feature type="compositionally biased region" description="Polar residues" evidence="2">
    <location>
        <begin position="161"/>
        <end position="177"/>
    </location>
</feature>
<feature type="compositionally biased region" description="Polar residues" evidence="2">
    <location>
        <begin position="406"/>
        <end position="415"/>
    </location>
</feature>
<evidence type="ECO:0000313" key="5">
    <source>
        <dbReference type="Proteomes" id="UP000777438"/>
    </source>
</evidence>
<name>A0A9P8WAI3_9HYPO</name>
<reference evidence="4 5" key="1">
    <citation type="journal article" date="2021" name="Nat. Commun.">
        <title>Genetic determinants of endophytism in the Arabidopsis root mycobiome.</title>
        <authorList>
            <person name="Mesny F."/>
            <person name="Miyauchi S."/>
            <person name="Thiergart T."/>
            <person name="Pickel B."/>
            <person name="Atanasova L."/>
            <person name="Karlsson M."/>
            <person name="Huettel B."/>
            <person name="Barry K.W."/>
            <person name="Haridas S."/>
            <person name="Chen C."/>
            <person name="Bauer D."/>
            <person name="Andreopoulos W."/>
            <person name="Pangilinan J."/>
            <person name="LaButti K."/>
            <person name="Riley R."/>
            <person name="Lipzen A."/>
            <person name="Clum A."/>
            <person name="Drula E."/>
            <person name="Henrissat B."/>
            <person name="Kohler A."/>
            <person name="Grigoriev I.V."/>
            <person name="Martin F.M."/>
            <person name="Hacquard S."/>
        </authorList>
    </citation>
    <scope>NUCLEOTIDE SEQUENCE [LARGE SCALE GENOMIC DNA]</scope>
    <source>
        <strain evidence="4 5">MPI-CAGE-CH-0241</strain>
    </source>
</reference>
<evidence type="ECO:0000259" key="3">
    <source>
        <dbReference type="PROSITE" id="PS50888"/>
    </source>
</evidence>
<accession>A0A9P8WAI3</accession>
<dbReference type="OrthoDB" id="3542681at2759"/>
<dbReference type="PANTHER" id="PTHR47336">
    <property type="entry name" value="TRANSCRIPTION FACTOR HMS1-RELATED"/>
    <property type="match status" value="1"/>
</dbReference>
<keyword evidence="1" id="KW-0175">Coiled coil</keyword>
<dbReference type="InterPro" id="IPR036638">
    <property type="entry name" value="HLH_DNA-bd_sf"/>
</dbReference>
<proteinExistence type="predicted"/>
<dbReference type="GO" id="GO:0046983">
    <property type="term" value="F:protein dimerization activity"/>
    <property type="evidence" value="ECO:0007669"/>
    <property type="project" value="InterPro"/>
</dbReference>
<protein>
    <recommendedName>
        <fullName evidence="3">BHLH domain-containing protein</fullName>
    </recommendedName>
</protein>
<feature type="compositionally biased region" description="Basic residues" evidence="2">
    <location>
        <begin position="192"/>
        <end position="208"/>
    </location>
</feature>
<dbReference type="AlphaFoldDB" id="A0A9P8WAI3"/>
<dbReference type="SMART" id="SM00353">
    <property type="entry name" value="HLH"/>
    <property type="match status" value="1"/>
</dbReference>
<feature type="domain" description="BHLH" evidence="3">
    <location>
        <begin position="289"/>
        <end position="355"/>
    </location>
</feature>
<dbReference type="InterPro" id="IPR011598">
    <property type="entry name" value="bHLH_dom"/>
</dbReference>
<dbReference type="Pfam" id="PF00010">
    <property type="entry name" value="HLH"/>
    <property type="match status" value="1"/>
</dbReference>
<feature type="region of interest" description="Disordered" evidence="2">
    <location>
        <begin position="161"/>
        <end position="290"/>
    </location>
</feature>
<dbReference type="InterPro" id="IPR052099">
    <property type="entry name" value="Regulatory_TF_Diverse"/>
</dbReference>
<dbReference type="EMBL" id="JAGPYM010000006">
    <property type="protein sequence ID" value="KAH6893559.1"/>
    <property type="molecule type" value="Genomic_DNA"/>
</dbReference>
<gene>
    <name evidence="4" type="ORF">B0T10DRAFT_399878</name>
</gene>
<feature type="region of interest" description="Disordered" evidence="2">
    <location>
        <begin position="378"/>
        <end position="415"/>
    </location>
</feature>
<dbReference type="PANTHER" id="PTHR47336:SF2">
    <property type="entry name" value="TRANSCRIPTION FACTOR HMS1-RELATED"/>
    <property type="match status" value="1"/>
</dbReference>
<dbReference type="Gene3D" id="4.10.280.10">
    <property type="entry name" value="Helix-loop-helix DNA-binding domain"/>
    <property type="match status" value="1"/>
</dbReference>
<feature type="coiled-coil region" evidence="1">
    <location>
        <begin position="345"/>
        <end position="372"/>
    </location>
</feature>
<feature type="compositionally biased region" description="Polar residues" evidence="2">
    <location>
        <begin position="379"/>
        <end position="388"/>
    </location>
</feature>
<keyword evidence="5" id="KW-1185">Reference proteome</keyword>
<dbReference type="PROSITE" id="PS50888">
    <property type="entry name" value="BHLH"/>
    <property type="match status" value="1"/>
</dbReference>
<dbReference type="CDD" id="cd11395">
    <property type="entry name" value="bHLHzip_SREBP_like"/>
    <property type="match status" value="1"/>
</dbReference>